<dbReference type="Proteomes" id="UP000193427">
    <property type="component" value="Chromosome"/>
</dbReference>
<dbReference type="RefSeq" id="WP_157782244.1">
    <property type="nucleotide sequence ID" value="NZ_BSPR01000017.1"/>
</dbReference>
<evidence type="ECO:0000256" key="3">
    <source>
        <dbReference type="ARBA" id="ARBA00022692"/>
    </source>
</evidence>
<organism evidence="6 7">
    <name type="scientific">Piscinibacter gummiphilus</name>
    <dbReference type="NCBI Taxonomy" id="946333"/>
    <lineage>
        <taxon>Bacteria</taxon>
        <taxon>Pseudomonadati</taxon>
        <taxon>Pseudomonadota</taxon>
        <taxon>Betaproteobacteria</taxon>
        <taxon>Burkholderiales</taxon>
        <taxon>Sphaerotilaceae</taxon>
        <taxon>Piscinibacter</taxon>
    </lineage>
</organism>
<proteinExistence type="predicted"/>
<keyword evidence="2" id="KW-1003">Cell membrane</keyword>
<evidence type="ECO:0000256" key="1">
    <source>
        <dbReference type="ARBA" id="ARBA00004236"/>
    </source>
</evidence>
<name>A0A1W6LGY5_9BURK</name>
<keyword evidence="5" id="KW-0472">Membrane</keyword>
<evidence type="ECO:0000256" key="4">
    <source>
        <dbReference type="ARBA" id="ARBA00022989"/>
    </source>
</evidence>
<keyword evidence="4" id="KW-1133">Transmembrane helix</keyword>
<keyword evidence="7" id="KW-1185">Reference proteome</keyword>
<dbReference type="KEGG" id="rgu:A4W93_28645"/>
<dbReference type="InterPro" id="IPR022781">
    <property type="entry name" value="Flagellar_biosynth_FliO"/>
</dbReference>
<evidence type="ECO:0000256" key="5">
    <source>
        <dbReference type="ARBA" id="ARBA00023136"/>
    </source>
</evidence>
<dbReference type="Pfam" id="PF04347">
    <property type="entry name" value="FliO"/>
    <property type="match status" value="1"/>
</dbReference>
<dbReference type="STRING" id="946333.A4W93_28645"/>
<dbReference type="AlphaFoldDB" id="A0A1W6LGY5"/>
<dbReference type="OrthoDB" id="8911254at2"/>
<dbReference type="EMBL" id="CP015118">
    <property type="protein sequence ID" value="ARN23544.1"/>
    <property type="molecule type" value="Genomic_DNA"/>
</dbReference>
<evidence type="ECO:0000256" key="2">
    <source>
        <dbReference type="ARBA" id="ARBA00022475"/>
    </source>
</evidence>
<dbReference type="GO" id="GO:0016020">
    <property type="term" value="C:membrane"/>
    <property type="evidence" value="ECO:0007669"/>
    <property type="project" value="InterPro"/>
</dbReference>
<sequence>MDNFSSQLLSTLLALAFVGLLAWVSLAMLKRLQQGRLLPGSRPDADELRFVRALPVGAKERVVVMQYRGEEWVLGVTGGGISLLSREPLRATSSDEVAHPVSPRA</sequence>
<evidence type="ECO:0000313" key="6">
    <source>
        <dbReference type="EMBL" id="ARN23544.1"/>
    </source>
</evidence>
<comment type="subcellular location">
    <subcellularLocation>
        <location evidence="1">Cell membrane</location>
    </subcellularLocation>
</comment>
<accession>A0A1W6LGY5</accession>
<evidence type="ECO:0000313" key="7">
    <source>
        <dbReference type="Proteomes" id="UP000193427"/>
    </source>
</evidence>
<gene>
    <name evidence="6" type="ORF">A4W93_28645</name>
</gene>
<keyword evidence="3" id="KW-0812">Transmembrane</keyword>
<protein>
    <submittedName>
        <fullName evidence="6">Uncharacterized protein</fullName>
    </submittedName>
</protein>
<dbReference type="GO" id="GO:0044781">
    <property type="term" value="P:bacterial-type flagellum organization"/>
    <property type="evidence" value="ECO:0007669"/>
    <property type="project" value="InterPro"/>
</dbReference>
<reference evidence="6 7" key="1">
    <citation type="submission" date="2016-04" db="EMBL/GenBank/DDBJ databases">
        <title>Complete genome sequence of natural rubber-degrading, novel Gram-negative bacterium, Rhizobacter gummiphilus strain NS21.</title>
        <authorList>
            <person name="Tabata M."/>
            <person name="Kasai D."/>
            <person name="Fukuda M."/>
        </authorList>
    </citation>
    <scope>NUCLEOTIDE SEQUENCE [LARGE SCALE GENOMIC DNA]</scope>
    <source>
        <strain evidence="6 7">NS21</strain>
    </source>
</reference>